<comment type="caution">
    <text evidence="1">The sequence shown here is derived from an EMBL/GenBank/DDBJ whole genome shotgun (WGS) entry which is preliminary data.</text>
</comment>
<accession>A0ACB8EZE0</accession>
<organism evidence="1 2">
    <name type="scientific">Sphaerodactylus townsendi</name>
    <dbReference type="NCBI Taxonomy" id="933632"/>
    <lineage>
        <taxon>Eukaryota</taxon>
        <taxon>Metazoa</taxon>
        <taxon>Chordata</taxon>
        <taxon>Craniata</taxon>
        <taxon>Vertebrata</taxon>
        <taxon>Euteleostomi</taxon>
        <taxon>Lepidosauria</taxon>
        <taxon>Squamata</taxon>
        <taxon>Bifurcata</taxon>
        <taxon>Gekkota</taxon>
        <taxon>Sphaerodactylidae</taxon>
        <taxon>Sphaerodactylus</taxon>
    </lineage>
</organism>
<evidence type="ECO:0000313" key="1">
    <source>
        <dbReference type="EMBL" id="KAH7998264.1"/>
    </source>
</evidence>
<sequence length="412" mass="46758">MAQEPRASGAEERREQPGCAQGQGRRDGRPSAGICPDHALERGWFCCTERRLVCAQCPSQGSCRGHRGRPLAEEAAERRNRIVDHCETLQLQSAVTAKYVAEVLPEKKQHVVSAASSAREVLIRRLNLVRNVCESEEQRLLEMVHTEEERAHQNILTQHVHWTESLRKLDAIRTYLVTMITAKDDHGLVQAEEEIFERMEEAEGILKPRESEKLNFNPQCIQSPLMSRLWAAAVLCWNSDDVHIDEKTVGPLLMLSEDKKTLTFSPKKIKNDIDGPERFDHWPNALAEESFRKGTHAWRVSVANSGAYKLGISYKSLPRKGMGPEARLGYNPFSWVFSRYDKEFRFSHDGCHQTVDLLKCPMEIGILVDLDVGELLFYDPESCVVLHAHHENFTAPIYPALAVTDQSISLIR</sequence>
<protein>
    <submittedName>
        <fullName evidence="1">Uncharacterized protein</fullName>
    </submittedName>
</protein>
<proteinExistence type="predicted"/>
<gene>
    <name evidence="1" type="ORF">K3G42_014206</name>
</gene>
<reference evidence="1" key="1">
    <citation type="submission" date="2021-08" db="EMBL/GenBank/DDBJ databases">
        <title>The first chromosome-level gecko genome reveals the dynamic sex chromosomes of Neotropical dwarf geckos (Sphaerodactylidae: Sphaerodactylus).</title>
        <authorList>
            <person name="Pinto B.J."/>
            <person name="Keating S.E."/>
            <person name="Gamble T."/>
        </authorList>
    </citation>
    <scope>NUCLEOTIDE SEQUENCE</scope>
    <source>
        <strain evidence="1">TG3544</strain>
    </source>
</reference>
<evidence type="ECO:0000313" key="2">
    <source>
        <dbReference type="Proteomes" id="UP000827872"/>
    </source>
</evidence>
<dbReference type="Proteomes" id="UP000827872">
    <property type="component" value="Linkage Group LG12"/>
</dbReference>
<keyword evidence="2" id="KW-1185">Reference proteome</keyword>
<name>A0ACB8EZE0_9SAUR</name>
<dbReference type="EMBL" id="CM037625">
    <property type="protein sequence ID" value="KAH7998264.1"/>
    <property type="molecule type" value="Genomic_DNA"/>
</dbReference>